<keyword evidence="4" id="KW-1185">Reference proteome</keyword>
<dbReference type="InterPro" id="IPR027417">
    <property type="entry name" value="P-loop_NTPase"/>
</dbReference>
<evidence type="ECO:0000313" key="4">
    <source>
        <dbReference type="Proteomes" id="UP000000442"/>
    </source>
</evidence>
<feature type="coiled-coil region" evidence="1">
    <location>
        <begin position="369"/>
        <end position="396"/>
    </location>
</feature>
<accession>C0QJY2</accession>
<dbReference type="eggNOG" id="COG2766">
    <property type="taxonomic scope" value="Bacteria"/>
</dbReference>
<dbReference type="AlphaFoldDB" id="C0QJY2"/>
<dbReference type="SMART" id="SM00763">
    <property type="entry name" value="AAA_PrkA"/>
    <property type="match status" value="1"/>
</dbReference>
<keyword evidence="3" id="KW-0808">Transferase</keyword>
<protein>
    <submittedName>
        <fullName evidence="3">Sensory box histidine kinase/response regulator protein</fullName>
    </submittedName>
</protein>
<sequence length="775" mass="90644">MEMDKKSLGMASDETPAEIAAAFLNQDGARHEKRKPLTFIQFLDLIEKQPARVIRNIFQVFYDMMFSHVKVANSDVPDDSGEVNFTYYDCSKLFVEGSENPYFADRLFANRMMKHMEGLRHGAQQNRIYIFHGPHGCGKSTFLNNLLKRFESYANTEEGMRYEALWRIDVNRLGQPGMTERTSSIDRLVHILERHYPDLIDQTVEDELNHGVDKACLEIPCISHDNPLLIIPKHLRRGMLDKLIRNDEFKWRLFTEKEYEWVFSQEACTVCSSIYQALFERLGSIEEVFNMLYARPYFFSRRMGKGISVFNPGDKPLKNNVITNPMLQTRINNLFRDSNLIHYVYSRFAKTNNGVYALMDIKSHNVERMVELHNIISEAIHKVEDLEENVNSLFLALMNPEDKKNIREFPSFSDRIQYINIPYVLDVETEVKVLTNIFGRHVMDSFLPMVMENFARVMISSRLKEKSDVMLEWIGDPAKYRRYCDANLMLLKMEIYSGAPPQWLQDDDRKALTAKLWRRIIEESNTEGSSGFSGRDSIRIFDQFYSMHAKEDSLITMPELCRFFRNLMKERAGLIPAGFLESLLRMYDYNVLQQVKESLYYYNEDRIALDVKNYISAVNFEIGSTAKCLFTGEVLDITNAYLESIENRLFAANADQQRREIMRIDVLKEYTTNALSVEMMVEGKDITDTRLFNSLHERYVHNLKKRVLEPFLENENFRSAIKDYDTEGFKTYDKRIRSDVEFLINNMMVKFNYTEQGANEVCIYVIDSNLAGKFI</sequence>
<dbReference type="PANTHER" id="PTHR30267">
    <property type="entry name" value="PROTEIN KINASE PRKA"/>
    <property type="match status" value="1"/>
</dbReference>
<organism evidence="3 4">
    <name type="scientific">Desulforapulum autotrophicum (strain ATCC 43914 / DSM 3382 / VKM B-1955 / HRM2)</name>
    <name type="common">Desulfobacterium autotrophicum</name>
    <dbReference type="NCBI Taxonomy" id="177437"/>
    <lineage>
        <taxon>Bacteria</taxon>
        <taxon>Pseudomonadati</taxon>
        <taxon>Thermodesulfobacteriota</taxon>
        <taxon>Desulfobacteria</taxon>
        <taxon>Desulfobacterales</taxon>
        <taxon>Desulfobacteraceae</taxon>
        <taxon>Desulforapulum</taxon>
    </lineage>
</organism>
<dbReference type="InterPro" id="IPR013153">
    <property type="entry name" value="Prk_AAA"/>
</dbReference>
<dbReference type="PANTHER" id="PTHR30267:SF2">
    <property type="entry name" value="PROTEIN PRKA"/>
    <property type="match status" value="1"/>
</dbReference>
<dbReference type="RefSeq" id="WP_015904770.1">
    <property type="nucleotide sequence ID" value="NC_012108.1"/>
</dbReference>
<feature type="domain" description="PrkA AAA" evidence="2">
    <location>
        <begin position="37"/>
        <end position="470"/>
    </location>
</feature>
<reference evidence="3 4" key="1">
    <citation type="journal article" date="2009" name="Environ. Microbiol.">
        <title>Genome sequence of Desulfobacterium autotrophicum HRM2, a marine sulfate reducer oxidizing organic carbon completely to carbon dioxide.</title>
        <authorList>
            <person name="Strittmatter A.W."/>
            <person name="Liesegang H."/>
            <person name="Rabus R."/>
            <person name="Decker I."/>
            <person name="Amann J."/>
            <person name="Andres S."/>
            <person name="Henne A."/>
            <person name="Fricke W.F."/>
            <person name="Martinez-Arias R."/>
            <person name="Bartels D."/>
            <person name="Goesmann A."/>
            <person name="Krause L."/>
            <person name="Puehler A."/>
            <person name="Klenk H.P."/>
            <person name="Richter M."/>
            <person name="Schuler M."/>
            <person name="Gloeckner F.O."/>
            <person name="Meyerdierks A."/>
            <person name="Gottschalk G."/>
            <person name="Amann R."/>
        </authorList>
    </citation>
    <scope>NUCLEOTIDE SEQUENCE [LARGE SCALE GENOMIC DNA]</scope>
    <source>
        <strain evidence="4">ATCC 43914 / DSM 3382 / HRM2</strain>
    </source>
</reference>
<proteinExistence type="predicted"/>
<dbReference type="Pfam" id="PF08298">
    <property type="entry name" value="AAA_PrkA"/>
    <property type="match status" value="1"/>
</dbReference>
<keyword evidence="3" id="KW-0418">Kinase</keyword>
<dbReference type="InterPro" id="IPR010650">
    <property type="entry name" value="PrkA_C"/>
</dbReference>
<dbReference type="Pfam" id="PF06798">
    <property type="entry name" value="PrkA"/>
    <property type="match status" value="1"/>
</dbReference>
<keyword evidence="1" id="KW-0175">Coiled coil</keyword>
<name>C0QJY2_DESAH</name>
<evidence type="ECO:0000256" key="1">
    <source>
        <dbReference type="SAM" id="Coils"/>
    </source>
</evidence>
<dbReference type="SUPFAM" id="SSF52540">
    <property type="entry name" value="P-loop containing nucleoside triphosphate hydrolases"/>
    <property type="match status" value="1"/>
</dbReference>
<evidence type="ECO:0000259" key="2">
    <source>
        <dbReference type="SMART" id="SM00763"/>
    </source>
</evidence>
<dbReference type="GO" id="GO:0004672">
    <property type="term" value="F:protein kinase activity"/>
    <property type="evidence" value="ECO:0007669"/>
    <property type="project" value="TreeGrafter"/>
</dbReference>
<dbReference type="Proteomes" id="UP000000442">
    <property type="component" value="Chromosome"/>
</dbReference>
<dbReference type="HOGENOM" id="CLU_360470_0_0_7"/>
<dbReference type="STRING" id="177437.HRM2_29200"/>
<dbReference type="EMBL" id="CP001087">
    <property type="protein sequence ID" value="ACN16008.1"/>
    <property type="molecule type" value="Genomic_DNA"/>
</dbReference>
<evidence type="ECO:0000313" key="3">
    <source>
        <dbReference type="EMBL" id="ACN16008.1"/>
    </source>
</evidence>
<dbReference type="OrthoDB" id="9761914at2"/>
<dbReference type="KEGG" id="dat:HRM2_29200"/>
<gene>
    <name evidence="3" type="ordered locus">HRM2_29200</name>
</gene>